<evidence type="ECO:0000259" key="1">
    <source>
        <dbReference type="Pfam" id="PF17775"/>
    </source>
</evidence>
<dbReference type="SUPFAM" id="SSF54427">
    <property type="entry name" value="NTF2-like"/>
    <property type="match status" value="1"/>
</dbReference>
<dbReference type="AlphaFoldDB" id="A0A917IFY6"/>
<dbReference type="InterPro" id="IPR032710">
    <property type="entry name" value="NTF2-like_dom_sf"/>
</dbReference>
<gene>
    <name evidence="2" type="ORF">GCM10010921_15830</name>
</gene>
<dbReference type="InterPro" id="IPR048469">
    <property type="entry name" value="YchJ-like_M"/>
</dbReference>
<comment type="caution">
    <text evidence="2">The sequence shown here is derived from an EMBL/GenBank/DDBJ whole genome shotgun (WGS) entry which is preliminary data.</text>
</comment>
<dbReference type="EMBL" id="BMJY01000005">
    <property type="protein sequence ID" value="GGH42536.1"/>
    <property type="molecule type" value="Genomic_DNA"/>
</dbReference>
<dbReference type="Proteomes" id="UP000657592">
    <property type="component" value="Unassembled WGS sequence"/>
</dbReference>
<reference evidence="2" key="2">
    <citation type="submission" date="2020-09" db="EMBL/GenBank/DDBJ databases">
        <authorList>
            <person name="Sun Q."/>
            <person name="Zhou Y."/>
        </authorList>
    </citation>
    <scope>NUCLEOTIDE SEQUENCE</scope>
    <source>
        <strain evidence="2">CGMCC 1.15794</strain>
    </source>
</reference>
<evidence type="ECO:0000313" key="3">
    <source>
        <dbReference type="Proteomes" id="UP000657592"/>
    </source>
</evidence>
<accession>A0A917IFY6</accession>
<proteinExistence type="predicted"/>
<keyword evidence="3" id="KW-1185">Reference proteome</keyword>
<dbReference type="Gene3D" id="3.10.450.50">
    <property type="match status" value="1"/>
</dbReference>
<protein>
    <submittedName>
        <fullName evidence="2">UPF0225 protein</fullName>
    </submittedName>
</protein>
<dbReference type="Pfam" id="PF17775">
    <property type="entry name" value="YchJ_M-like"/>
    <property type="match status" value="1"/>
</dbReference>
<feature type="domain" description="YchJ-like middle NTF2-like" evidence="1">
    <location>
        <begin position="4"/>
        <end position="90"/>
    </location>
</feature>
<organism evidence="2 3">
    <name type="scientific">Microbacterium album</name>
    <dbReference type="NCBI Taxonomy" id="2053191"/>
    <lineage>
        <taxon>Bacteria</taxon>
        <taxon>Bacillati</taxon>
        <taxon>Actinomycetota</taxon>
        <taxon>Actinomycetes</taxon>
        <taxon>Micrococcales</taxon>
        <taxon>Microbacteriaceae</taxon>
        <taxon>Microbacterium</taxon>
    </lineage>
</organism>
<reference evidence="2" key="1">
    <citation type="journal article" date="2014" name="Int. J. Syst. Evol. Microbiol.">
        <title>Complete genome sequence of Corynebacterium casei LMG S-19264T (=DSM 44701T), isolated from a smear-ripened cheese.</title>
        <authorList>
            <consortium name="US DOE Joint Genome Institute (JGI-PGF)"/>
            <person name="Walter F."/>
            <person name="Albersmeier A."/>
            <person name="Kalinowski J."/>
            <person name="Ruckert C."/>
        </authorList>
    </citation>
    <scope>NUCLEOTIDE SEQUENCE</scope>
    <source>
        <strain evidence="2">CGMCC 1.15794</strain>
    </source>
</reference>
<evidence type="ECO:0000313" key="2">
    <source>
        <dbReference type="EMBL" id="GGH42536.1"/>
    </source>
</evidence>
<name>A0A917IFY6_9MICO</name>
<sequence>MAETPEELMRSRYAAYARGNAEYVLRTWHPHTRPATLSLGDMRWTGLEVLAADGDTVQFVARYEDAQGPGTLAERSRFERRAGRWFYVDGDVSA</sequence>